<dbReference type="Proteomes" id="UP000638263">
    <property type="component" value="Unassembled WGS sequence"/>
</dbReference>
<dbReference type="AlphaFoldDB" id="A0A917RV50"/>
<dbReference type="RefSeq" id="WP_058856846.1">
    <property type="nucleotide sequence ID" value="NZ_BMMH01000017.1"/>
</dbReference>
<feature type="compositionally biased region" description="Low complexity" evidence="1">
    <location>
        <begin position="61"/>
        <end position="112"/>
    </location>
</feature>
<evidence type="ECO:0000256" key="1">
    <source>
        <dbReference type="SAM" id="MobiDB-lite"/>
    </source>
</evidence>
<evidence type="ECO:0000313" key="4">
    <source>
        <dbReference type="Proteomes" id="UP000638263"/>
    </source>
</evidence>
<feature type="region of interest" description="Disordered" evidence="1">
    <location>
        <begin position="61"/>
        <end position="122"/>
    </location>
</feature>
<keyword evidence="4" id="KW-1185">Reference proteome</keyword>
<feature type="transmembrane region" description="Helical" evidence="2">
    <location>
        <begin position="24"/>
        <end position="51"/>
    </location>
</feature>
<keyword evidence="2" id="KW-1133">Transmembrane helix</keyword>
<evidence type="ECO:0000256" key="2">
    <source>
        <dbReference type="SAM" id="Phobius"/>
    </source>
</evidence>
<sequence length="243" mass="24131">MTQPSPDEDGGRAPLSQQDKRARVGATAAAIAIAAVVTSIVLGIGVAALLATAGSDETTEELAASTAAETTASTGATATSLAPVAPPSVLVPTGAPPTTTTTPSAVGTAGSANKEAKQAPPKVEVTAGECLSAVGEKDVTKASCGSAESRYKVASTGPAGTACPADADSSHTIGETTMCLDIDWVVGSCVDVSGDQPQRTECGPGGVQVISILPETVNVNACPSADRGFVYDERRFVVCIGDR</sequence>
<reference evidence="3" key="2">
    <citation type="submission" date="2020-09" db="EMBL/GenBank/DDBJ databases">
        <authorList>
            <person name="Sun Q."/>
            <person name="Zhou Y."/>
        </authorList>
    </citation>
    <scope>NUCLEOTIDE SEQUENCE</scope>
    <source>
        <strain evidence="3">CGMCC 4.3508</strain>
    </source>
</reference>
<protein>
    <recommendedName>
        <fullName evidence="5">LppU protein</fullName>
    </recommendedName>
</protein>
<dbReference type="EMBL" id="BMMH01000017">
    <property type="protein sequence ID" value="GGL35511.1"/>
    <property type="molecule type" value="Genomic_DNA"/>
</dbReference>
<accession>A0A917RV50</accession>
<organism evidence="3 4">
    <name type="scientific">Nocardia jinanensis</name>
    <dbReference type="NCBI Taxonomy" id="382504"/>
    <lineage>
        <taxon>Bacteria</taxon>
        <taxon>Bacillati</taxon>
        <taxon>Actinomycetota</taxon>
        <taxon>Actinomycetes</taxon>
        <taxon>Mycobacteriales</taxon>
        <taxon>Nocardiaceae</taxon>
        <taxon>Nocardia</taxon>
    </lineage>
</organism>
<name>A0A917RV50_9NOCA</name>
<comment type="caution">
    <text evidence="3">The sequence shown here is derived from an EMBL/GenBank/DDBJ whole genome shotgun (WGS) entry which is preliminary data.</text>
</comment>
<proteinExistence type="predicted"/>
<evidence type="ECO:0000313" key="3">
    <source>
        <dbReference type="EMBL" id="GGL35511.1"/>
    </source>
</evidence>
<reference evidence="3" key="1">
    <citation type="journal article" date="2014" name="Int. J. Syst. Evol. Microbiol.">
        <title>Complete genome sequence of Corynebacterium casei LMG S-19264T (=DSM 44701T), isolated from a smear-ripened cheese.</title>
        <authorList>
            <consortium name="US DOE Joint Genome Institute (JGI-PGF)"/>
            <person name="Walter F."/>
            <person name="Albersmeier A."/>
            <person name="Kalinowski J."/>
            <person name="Ruckert C."/>
        </authorList>
    </citation>
    <scope>NUCLEOTIDE SEQUENCE</scope>
    <source>
        <strain evidence="3">CGMCC 4.3508</strain>
    </source>
</reference>
<gene>
    <name evidence="3" type="ORF">GCM10011588_57840</name>
</gene>
<keyword evidence="2" id="KW-0812">Transmembrane</keyword>
<keyword evidence="2" id="KW-0472">Membrane</keyword>
<evidence type="ECO:0008006" key="5">
    <source>
        <dbReference type="Google" id="ProtNLM"/>
    </source>
</evidence>